<feature type="region of interest" description="Disordered" evidence="1">
    <location>
        <begin position="795"/>
        <end position="862"/>
    </location>
</feature>
<feature type="compositionally biased region" description="Polar residues" evidence="1">
    <location>
        <begin position="845"/>
        <end position="862"/>
    </location>
</feature>
<feature type="compositionally biased region" description="Polar residues" evidence="1">
    <location>
        <begin position="271"/>
        <end position="280"/>
    </location>
</feature>
<feature type="compositionally biased region" description="Basic and acidic residues" evidence="1">
    <location>
        <begin position="179"/>
        <end position="190"/>
    </location>
</feature>
<proteinExistence type="predicted"/>
<dbReference type="Proteomes" id="UP000306954">
    <property type="component" value="Unassembled WGS sequence"/>
</dbReference>
<feature type="compositionally biased region" description="Acidic residues" evidence="1">
    <location>
        <begin position="795"/>
        <end position="805"/>
    </location>
</feature>
<feature type="compositionally biased region" description="Basic and acidic residues" evidence="1">
    <location>
        <begin position="23"/>
        <end position="33"/>
    </location>
</feature>
<feature type="compositionally biased region" description="Low complexity" evidence="1">
    <location>
        <begin position="806"/>
        <end position="827"/>
    </location>
</feature>
<feature type="compositionally biased region" description="Basic and acidic residues" evidence="1">
    <location>
        <begin position="358"/>
        <end position="388"/>
    </location>
</feature>
<evidence type="ECO:0000313" key="3">
    <source>
        <dbReference type="Proteomes" id="UP000306954"/>
    </source>
</evidence>
<dbReference type="OMA" id="TRHIKPD"/>
<feature type="compositionally biased region" description="Basic and acidic residues" evidence="1">
    <location>
        <begin position="432"/>
        <end position="442"/>
    </location>
</feature>
<evidence type="ECO:0000256" key="1">
    <source>
        <dbReference type="SAM" id="MobiDB-lite"/>
    </source>
</evidence>
<dbReference type="EMBL" id="SPOF01000076">
    <property type="protein sequence ID" value="TIB07784.1"/>
    <property type="molecule type" value="Genomic_DNA"/>
</dbReference>
<feature type="compositionally biased region" description="Polar residues" evidence="1">
    <location>
        <begin position="199"/>
        <end position="212"/>
    </location>
</feature>
<feature type="compositionally biased region" description="Basic and acidic residues" evidence="1">
    <location>
        <begin position="833"/>
        <end position="843"/>
    </location>
</feature>
<feature type="compositionally biased region" description="Low complexity" evidence="1">
    <location>
        <begin position="156"/>
        <end position="178"/>
    </location>
</feature>
<gene>
    <name evidence="2" type="ORF">E3P90_03914</name>
</gene>
<feature type="compositionally biased region" description="Basic residues" evidence="1">
    <location>
        <begin position="480"/>
        <end position="491"/>
    </location>
</feature>
<protein>
    <submittedName>
        <fullName evidence="2">Uncharacterized protein</fullName>
    </submittedName>
</protein>
<sequence length="862" mass="97372">MNQDGNDPDNPDISKQPPIGSRAAREQHQEQRVRQRGGQVYRSGPLQLNIPRKPPAPQQPRQSGERERLPVPSPFNNPPMRTTAMTNLFRHSLSRSRSPIPQQQQSPSPLFANVRSSSQRSYTSNRPENFQTQATLIDSDNGINGSSPNSNHSNQGRAGSPQSSFSSGRSSLSNNRSSSSEEERRRRMQSERSAGSEKSALSTLDRTTQTSEFPRDRLTDIDSVNQKVDGHDRDILFGNNPLFNDIDSTPLDDGDMSADKSILSDREKRMSTQLIQSSRATPPPSNKREKGKGRVRGERKKETNMDPEREKDIEKETEKENSTVDKAHPSTEPTEDFDSLVAPTPQQAPASIKKRARKSDTNEVKERKKARKSDNKEAKKARKSENKSKKMRKSRVTEDVDVKAETDQSQQAQQTQPSKKKEEKKEKKNKKDKAARESDSRQVRRRRGGVQEVRSDEEDETRPRKSESTVFKVPELPAKPVKRKRKSAIRHAYRDGKTQADVDREDAAAAKAAKNLARKRKKDRRIDDEEMHLFHTISLSDQTTMNPFAQDIDKKHEAVASRAIAKSQRQINEIDVFWNLLVNEVDDVIDQTESRTLLHDIRHFNALLEKEFTEKTVWFEYCVALNARLATAKAQQKDMRKRILETQKSIAQVSKQMAGVQQDWTESKLHREEMSKLNLWMNDVQSRRIPLVAGEEMDIDKKANVQLKQEVSDIYSSIELIRTVYSEDPDSFAGNVQRFGNTQDNAGKCRMYGVFDDDGETLPADEDYEDIIYEMEWDSAGIVGDGNIAAAENDLDEEQSSDEESIGSVSSEDVSIDSDSVFVSDVGDVSDEESSRQVDDDSRVAATTDSPNSSPSSGHKDI</sequence>
<feature type="compositionally biased region" description="Polar residues" evidence="1">
    <location>
        <begin position="114"/>
        <end position="155"/>
    </location>
</feature>
<feature type="compositionally biased region" description="Basic and acidic residues" evidence="1">
    <location>
        <begin position="395"/>
        <end position="406"/>
    </location>
</feature>
<name>A0A4T0GX35_WALIC</name>
<accession>A0A4T0GX35</accession>
<feature type="compositionally biased region" description="Acidic residues" evidence="1">
    <location>
        <begin position="1"/>
        <end position="10"/>
    </location>
</feature>
<evidence type="ECO:0000313" key="2">
    <source>
        <dbReference type="EMBL" id="TIB07784.1"/>
    </source>
</evidence>
<feature type="compositionally biased region" description="Basic and acidic residues" evidence="1">
    <location>
        <begin position="492"/>
        <end position="505"/>
    </location>
</feature>
<dbReference type="AlphaFoldDB" id="A0A4T0GX35"/>
<feature type="compositionally biased region" description="Low complexity" evidence="1">
    <location>
        <begin position="95"/>
        <end position="110"/>
    </location>
</feature>
<feature type="region of interest" description="Disordered" evidence="1">
    <location>
        <begin position="1"/>
        <end position="505"/>
    </location>
</feature>
<organism evidence="2 3">
    <name type="scientific">Wallemia ichthyophaga</name>
    <dbReference type="NCBI Taxonomy" id="245174"/>
    <lineage>
        <taxon>Eukaryota</taxon>
        <taxon>Fungi</taxon>
        <taxon>Dikarya</taxon>
        <taxon>Basidiomycota</taxon>
        <taxon>Wallemiomycotina</taxon>
        <taxon>Wallemiomycetes</taxon>
        <taxon>Wallemiales</taxon>
        <taxon>Wallemiaceae</taxon>
        <taxon>Wallemia</taxon>
    </lineage>
</organism>
<reference evidence="2 3" key="1">
    <citation type="submission" date="2019-03" db="EMBL/GenBank/DDBJ databases">
        <title>Sequencing 23 genomes of Wallemia ichthyophaga.</title>
        <authorList>
            <person name="Gostincar C."/>
        </authorList>
    </citation>
    <scope>NUCLEOTIDE SEQUENCE [LARGE SCALE GENOMIC DNA]</scope>
    <source>
        <strain evidence="2 3">EXF-8621</strain>
    </source>
</reference>
<comment type="caution">
    <text evidence="2">The sequence shown here is derived from an EMBL/GenBank/DDBJ whole genome shotgun (WGS) entry which is preliminary data.</text>
</comment>
<feature type="compositionally biased region" description="Basic and acidic residues" evidence="1">
    <location>
        <begin position="295"/>
        <end position="329"/>
    </location>
</feature>